<dbReference type="EMBL" id="APJW01000002">
    <property type="protein sequence ID" value="EQM62525.1"/>
    <property type="molecule type" value="Genomic_DNA"/>
</dbReference>
<dbReference type="Gene3D" id="2.30.30.40">
    <property type="entry name" value="SH3 Domains"/>
    <property type="match status" value="2"/>
</dbReference>
<evidence type="ECO:0000259" key="2">
    <source>
        <dbReference type="SMART" id="SM00287"/>
    </source>
</evidence>
<dbReference type="InterPro" id="IPR003646">
    <property type="entry name" value="SH3-like_bac-type"/>
</dbReference>
<accession>A0ABP2XDP7</accession>
<comment type="caution">
    <text evidence="3">The sequence shown here is derived from an EMBL/GenBank/DDBJ whole genome shotgun (WGS) entry which is preliminary data.</text>
</comment>
<organism evidence="3 4">
    <name type="scientific">Chlamydia ibidis 10-1398/6</name>
    <dbReference type="NCBI Taxonomy" id="1046581"/>
    <lineage>
        <taxon>Bacteria</taxon>
        <taxon>Pseudomonadati</taxon>
        <taxon>Chlamydiota</taxon>
        <taxon>Chlamydiia</taxon>
        <taxon>Chlamydiales</taxon>
        <taxon>Chlamydiaceae</taxon>
        <taxon>Chlamydia/Chlamydophila group</taxon>
        <taxon>Chlamydia</taxon>
    </lineage>
</organism>
<evidence type="ECO:0000313" key="3">
    <source>
        <dbReference type="EMBL" id="EQM62525.1"/>
    </source>
</evidence>
<gene>
    <name evidence="3" type="ORF">H359_0717</name>
</gene>
<dbReference type="InterPro" id="IPR052354">
    <property type="entry name" value="Cell_Wall_Dynamics_Protein"/>
</dbReference>
<dbReference type="PANTHER" id="PTHR34408:SF1">
    <property type="entry name" value="GLYCOSYL HYDROLASE FAMILY 19 DOMAIN-CONTAINING PROTEIN HI_1415"/>
    <property type="match status" value="1"/>
</dbReference>
<dbReference type="Pfam" id="PF08239">
    <property type="entry name" value="SH3_3"/>
    <property type="match status" value="1"/>
</dbReference>
<dbReference type="RefSeq" id="WP_020370267.1">
    <property type="nucleotide sequence ID" value="NZ_APJW01000002.1"/>
</dbReference>
<name>A0ABP2XDP7_9CHLA</name>
<proteinExistence type="predicted"/>
<keyword evidence="1" id="KW-0732">Signal</keyword>
<sequence length="405" mass="45328">MRTLSIFVLLFALGMGVSSSFVHAADTLPGKSSVHQTDNAFSPFTGEIKGNRVRLRLAPHTDSSVIKELSKGDYVAVLGENKDYYIVSAPEGIKGYIFRTFVLDNVIEGEQVNVRLEPSTSAPVLVRLSRGTKVQPTDASLQGKWLEIHLPKECVFYVAKSFVSSKGPIDLYKRWEGQKKIAVDLLNSAVQFAQVELKKDLESIDLESIYKKINQVQTDEFRDVPGLQSLIQKALEDIQDAYLTKSLAKDKATTTTVEVNSTVDSSSLPAKGSLLSKHIRKQAVIKSSPMVQGRQAIEYSLFKIWASMQPEEYAHTLTQEAFYQEEQKKKQLLVGELEIYPHVVKNNPGDFLLKNKENTVAFVYATQIDLEKWVGKRVSVECLPRPNNHFAFPAYYVCSIKESAS</sequence>
<protein>
    <submittedName>
        <fullName evidence="3">Bacterial SH3 domain protein</fullName>
    </submittedName>
</protein>
<dbReference type="SMART" id="SM00287">
    <property type="entry name" value="SH3b"/>
    <property type="match status" value="2"/>
</dbReference>
<keyword evidence="4" id="KW-1185">Reference proteome</keyword>
<dbReference type="Proteomes" id="UP000016064">
    <property type="component" value="Unassembled WGS sequence"/>
</dbReference>
<feature type="domain" description="SH3b" evidence="2">
    <location>
        <begin position="107"/>
        <end position="167"/>
    </location>
</feature>
<evidence type="ECO:0000313" key="4">
    <source>
        <dbReference type="Proteomes" id="UP000016064"/>
    </source>
</evidence>
<dbReference type="PANTHER" id="PTHR34408">
    <property type="entry name" value="FAMILY PROTEIN, PUTATIVE-RELATED"/>
    <property type="match status" value="1"/>
</dbReference>
<feature type="signal peptide" evidence="1">
    <location>
        <begin position="1"/>
        <end position="24"/>
    </location>
</feature>
<evidence type="ECO:0000256" key="1">
    <source>
        <dbReference type="SAM" id="SignalP"/>
    </source>
</evidence>
<feature type="chain" id="PRO_5045203789" evidence="1">
    <location>
        <begin position="25"/>
        <end position="405"/>
    </location>
</feature>
<reference evidence="3 4" key="1">
    <citation type="submission" date="2013-07" db="EMBL/GenBank/DDBJ databases">
        <title>Isolation of a new Chlamydia species from the feral Sacred Ibis (Threskiornis aethiopicus): Chlamydia ibidis.</title>
        <authorList>
            <person name="Vorimore F."/>
            <person name="Hsia R.-C."/>
            <person name="Huot-Creasy H."/>
            <person name="Bastian S."/>
            <person name="Deruyter L."/>
            <person name="Passet A."/>
            <person name="Sachse K."/>
            <person name="Bavoil P."/>
            <person name="Myers G."/>
            <person name="Laroucau K."/>
        </authorList>
    </citation>
    <scope>NUCLEOTIDE SEQUENCE [LARGE SCALE GENOMIC DNA]</scope>
    <source>
        <strain evidence="3 4">10-1398/6</strain>
    </source>
</reference>
<feature type="domain" description="SH3b" evidence="2">
    <location>
        <begin position="43"/>
        <end position="106"/>
    </location>
</feature>